<evidence type="ECO:0000256" key="1">
    <source>
        <dbReference type="ARBA" id="ARBA00022741"/>
    </source>
</evidence>
<dbReference type="InterPro" id="IPR044742">
    <property type="entry name" value="DEAD/DEAH_RhlB"/>
</dbReference>
<dbReference type="EMBL" id="SPNC01000029">
    <property type="protein sequence ID" value="TFH96085.1"/>
    <property type="molecule type" value="Genomic_DNA"/>
</dbReference>
<keyword evidence="1 6" id="KW-0547">Nucleotide-binding</keyword>
<dbReference type="GO" id="GO:0005524">
    <property type="term" value="F:ATP binding"/>
    <property type="evidence" value="ECO:0007669"/>
    <property type="project" value="UniProtKB-KW"/>
</dbReference>
<organism evidence="11 12">
    <name type="scientific">Porphyromonas levii</name>
    <dbReference type="NCBI Taxonomy" id="28114"/>
    <lineage>
        <taxon>Bacteria</taxon>
        <taxon>Pseudomonadati</taxon>
        <taxon>Bacteroidota</taxon>
        <taxon>Bacteroidia</taxon>
        <taxon>Bacteroidales</taxon>
        <taxon>Porphyromonadaceae</taxon>
        <taxon>Porphyromonas</taxon>
    </lineage>
</organism>
<dbReference type="PANTHER" id="PTHR47959">
    <property type="entry name" value="ATP-DEPENDENT RNA HELICASE RHLE-RELATED"/>
    <property type="match status" value="1"/>
</dbReference>
<evidence type="ECO:0000313" key="11">
    <source>
        <dbReference type="EMBL" id="TFH96085.1"/>
    </source>
</evidence>
<dbReference type="SMART" id="SM00490">
    <property type="entry name" value="HELICc"/>
    <property type="match status" value="1"/>
</dbReference>
<sequence>MDIKDIQEFEDFYHFGLDDRVLDGLDAMGFRQPSPVQAAAIPSILEGKDVIACAQTGTGKTAAFVLPVLSELASGEYPEEYVNAVIMAPTRELAQQIDRQIDAFSYFVGASAVPIYGGTGGIEWEQQKRALKMGADMIIATPGRLLSHINLNIVDLSRVSFFVLDEADRMLDMGFFEDIVEVYKLLPRDVQTIMFSATMPDKIRKLAKQITKDAVEVNIAISRPPESIDQSVYFCGEEEKLALLMDIFKEKNPSKAIAFFGSKDRVKQAHRLLRSNGFEVAEMHSDLDQERRNEVMLNFKNGRTHIIVATDIISRGIDVDDIQLIVNYDVPSDPEDYVHRIGRTSRGTNLGGSAITLVNNKDKGRFIDIEKFLGYNVQRNELPEGFTELATSGVSDEKRSTGKGHRPHRRKNNRPNRQKGEGRVEDQLGQNTHRKKRYNKKKKSKEQNGNNVQSN</sequence>
<dbReference type="AlphaFoldDB" id="A0A4Y8WR07"/>
<keyword evidence="12" id="KW-1185">Reference proteome</keyword>
<dbReference type="InterPro" id="IPR027417">
    <property type="entry name" value="P-loop_NTPase"/>
</dbReference>
<evidence type="ECO:0000313" key="12">
    <source>
        <dbReference type="Proteomes" id="UP000297225"/>
    </source>
</evidence>
<feature type="region of interest" description="Disordered" evidence="7">
    <location>
        <begin position="390"/>
        <end position="455"/>
    </location>
</feature>
<keyword evidence="2 6" id="KW-0378">Hydrolase</keyword>
<comment type="similarity">
    <text evidence="5 6">Belongs to the DEAD box helicase family.</text>
</comment>
<proteinExistence type="inferred from homology"/>
<feature type="domain" description="Helicase ATP-binding" evidence="8">
    <location>
        <begin position="41"/>
        <end position="217"/>
    </location>
</feature>
<gene>
    <name evidence="11" type="ORF">E4P47_03080</name>
</gene>
<dbReference type="GO" id="GO:0016787">
    <property type="term" value="F:hydrolase activity"/>
    <property type="evidence" value="ECO:0007669"/>
    <property type="project" value="UniProtKB-KW"/>
</dbReference>
<evidence type="ECO:0000256" key="5">
    <source>
        <dbReference type="ARBA" id="ARBA00038437"/>
    </source>
</evidence>
<evidence type="ECO:0000256" key="2">
    <source>
        <dbReference type="ARBA" id="ARBA00022801"/>
    </source>
</evidence>
<dbReference type="SUPFAM" id="SSF52540">
    <property type="entry name" value="P-loop containing nucleoside triphosphate hydrolases"/>
    <property type="match status" value="1"/>
</dbReference>
<feature type="domain" description="Helicase C-terminal" evidence="9">
    <location>
        <begin position="227"/>
        <end position="390"/>
    </location>
</feature>
<dbReference type="InterPro" id="IPR001650">
    <property type="entry name" value="Helicase_C-like"/>
</dbReference>
<dbReference type="GO" id="GO:0003676">
    <property type="term" value="F:nucleic acid binding"/>
    <property type="evidence" value="ECO:0007669"/>
    <property type="project" value="InterPro"/>
</dbReference>
<dbReference type="PROSITE" id="PS51194">
    <property type="entry name" value="HELICASE_CTER"/>
    <property type="match status" value="1"/>
</dbReference>
<dbReference type="InterPro" id="IPR050079">
    <property type="entry name" value="DEAD_box_RNA_helicase"/>
</dbReference>
<evidence type="ECO:0000256" key="7">
    <source>
        <dbReference type="SAM" id="MobiDB-lite"/>
    </source>
</evidence>
<dbReference type="Pfam" id="PF00271">
    <property type="entry name" value="Helicase_C"/>
    <property type="match status" value="1"/>
</dbReference>
<dbReference type="InterPro" id="IPR011545">
    <property type="entry name" value="DEAD/DEAH_box_helicase_dom"/>
</dbReference>
<dbReference type="SMART" id="SM00487">
    <property type="entry name" value="DEXDc"/>
    <property type="match status" value="1"/>
</dbReference>
<keyword evidence="3 6" id="KW-0347">Helicase</keyword>
<feature type="compositionally biased region" description="Basic residues" evidence="7">
    <location>
        <begin position="401"/>
        <end position="417"/>
    </location>
</feature>
<dbReference type="STRING" id="1122973.GCA_000379925_01551"/>
<comment type="caution">
    <text evidence="11">The sequence shown here is derived from an EMBL/GenBank/DDBJ whole genome shotgun (WGS) entry which is preliminary data.</text>
</comment>
<dbReference type="GO" id="GO:0005829">
    <property type="term" value="C:cytosol"/>
    <property type="evidence" value="ECO:0007669"/>
    <property type="project" value="TreeGrafter"/>
</dbReference>
<feature type="domain" description="DEAD-box RNA helicase Q" evidence="10">
    <location>
        <begin position="10"/>
        <end position="38"/>
    </location>
</feature>
<dbReference type="InterPro" id="IPR014014">
    <property type="entry name" value="RNA_helicase_DEAD_Q_motif"/>
</dbReference>
<dbReference type="PANTHER" id="PTHR47959:SF13">
    <property type="entry name" value="ATP-DEPENDENT RNA HELICASE RHLE"/>
    <property type="match status" value="1"/>
</dbReference>
<evidence type="ECO:0000256" key="6">
    <source>
        <dbReference type="RuleBase" id="RU000492"/>
    </source>
</evidence>
<protein>
    <submittedName>
        <fullName evidence="11">DEAD/DEAH box helicase</fullName>
    </submittedName>
</protein>
<keyword evidence="4 6" id="KW-0067">ATP-binding</keyword>
<evidence type="ECO:0000259" key="10">
    <source>
        <dbReference type="PROSITE" id="PS51195"/>
    </source>
</evidence>
<dbReference type="PROSITE" id="PS51192">
    <property type="entry name" value="HELICASE_ATP_BIND_1"/>
    <property type="match status" value="1"/>
</dbReference>
<dbReference type="OrthoDB" id="9785240at2"/>
<evidence type="ECO:0000256" key="4">
    <source>
        <dbReference type="ARBA" id="ARBA00022840"/>
    </source>
</evidence>
<dbReference type="PROSITE" id="PS00039">
    <property type="entry name" value="DEAD_ATP_HELICASE"/>
    <property type="match status" value="1"/>
</dbReference>
<dbReference type="GO" id="GO:0003724">
    <property type="term" value="F:RNA helicase activity"/>
    <property type="evidence" value="ECO:0007669"/>
    <property type="project" value="InterPro"/>
</dbReference>
<dbReference type="PROSITE" id="PS51195">
    <property type="entry name" value="Q_MOTIF"/>
    <property type="match status" value="1"/>
</dbReference>
<dbReference type="CDD" id="cd18787">
    <property type="entry name" value="SF2_C_DEAD"/>
    <property type="match status" value="1"/>
</dbReference>
<dbReference type="InterPro" id="IPR014001">
    <property type="entry name" value="Helicase_ATP-bd"/>
</dbReference>
<accession>A0A4Y8WR07</accession>
<dbReference type="CDD" id="cd00268">
    <property type="entry name" value="DEADc"/>
    <property type="match status" value="1"/>
</dbReference>
<evidence type="ECO:0000256" key="3">
    <source>
        <dbReference type="ARBA" id="ARBA00022806"/>
    </source>
</evidence>
<evidence type="ECO:0000259" key="9">
    <source>
        <dbReference type="PROSITE" id="PS51194"/>
    </source>
</evidence>
<name>A0A4Y8WR07_9PORP</name>
<evidence type="ECO:0000259" key="8">
    <source>
        <dbReference type="PROSITE" id="PS51192"/>
    </source>
</evidence>
<dbReference type="Proteomes" id="UP000297225">
    <property type="component" value="Unassembled WGS sequence"/>
</dbReference>
<dbReference type="Pfam" id="PF00270">
    <property type="entry name" value="DEAD"/>
    <property type="match status" value="1"/>
</dbReference>
<reference evidence="11 12" key="1">
    <citation type="submission" date="2019-03" db="EMBL/GenBank/DDBJ databases">
        <title>Porphyromonas levii Isolated from the Uterus of Dairy Cows.</title>
        <authorList>
            <person name="Francis A.M."/>
        </authorList>
    </citation>
    <scope>NUCLEOTIDE SEQUENCE [LARGE SCALE GENOMIC DNA]</scope>
    <source>
        <strain evidence="11 12">AF5678</strain>
    </source>
</reference>
<feature type="compositionally biased region" description="Basic residues" evidence="7">
    <location>
        <begin position="432"/>
        <end position="444"/>
    </location>
</feature>
<dbReference type="InterPro" id="IPR000629">
    <property type="entry name" value="RNA-helicase_DEAD-box_CS"/>
</dbReference>
<dbReference type="Gene3D" id="3.40.50.300">
    <property type="entry name" value="P-loop containing nucleotide triphosphate hydrolases"/>
    <property type="match status" value="2"/>
</dbReference>